<proteinExistence type="predicted"/>
<reference evidence="3 4" key="1">
    <citation type="submission" date="2016-04" db="EMBL/GenBank/DDBJ databases">
        <title>Complete genome sequence and analysis of deep-sea sediment isolate, Amycolatopsis sp. WP1.</title>
        <authorList>
            <person name="Wang H."/>
            <person name="Chen S."/>
            <person name="Wu Q."/>
        </authorList>
    </citation>
    <scope>NUCLEOTIDE SEQUENCE [LARGE SCALE GENOMIC DNA]</scope>
    <source>
        <strain evidence="3 4">WP1</strain>
    </source>
</reference>
<evidence type="ECO:0000313" key="4">
    <source>
        <dbReference type="Proteomes" id="UP000250434"/>
    </source>
</evidence>
<feature type="transmembrane region" description="Helical" evidence="1">
    <location>
        <begin position="144"/>
        <end position="165"/>
    </location>
</feature>
<name>A0A344LCJ2_9PSEU</name>
<dbReference type="KEGG" id="aab:A4R43_27495"/>
<keyword evidence="1" id="KW-0812">Transmembrane</keyword>
<dbReference type="OrthoDB" id="4717855at2"/>
<keyword evidence="2" id="KW-0732">Signal</keyword>
<feature type="chain" id="PRO_5016873135" description="CopC domain-containing protein" evidence="2">
    <location>
        <begin position="24"/>
        <end position="176"/>
    </location>
</feature>
<dbReference type="AlphaFoldDB" id="A0A344LCJ2"/>
<evidence type="ECO:0000313" key="3">
    <source>
        <dbReference type="EMBL" id="AXB45766.1"/>
    </source>
</evidence>
<evidence type="ECO:0008006" key="5">
    <source>
        <dbReference type="Google" id="ProtNLM"/>
    </source>
</evidence>
<gene>
    <name evidence="3" type="ORF">A4R43_27495</name>
</gene>
<dbReference type="RefSeq" id="WP_113695002.1">
    <property type="nucleotide sequence ID" value="NZ_CP015163.1"/>
</dbReference>
<evidence type="ECO:0000256" key="2">
    <source>
        <dbReference type="SAM" id="SignalP"/>
    </source>
</evidence>
<dbReference type="EMBL" id="CP015163">
    <property type="protein sequence ID" value="AXB45766.1"/>
    <property type="molecule type" value="Genomic_DNA"/>
</dbReference>
<evidence type="ECO:0000256" key="1">
    <source>
        <dbReference type="SAM" id="Phobius"/>
    </source>
</evidence>
<protein>
    <recommendedName>
        <fullName evidence="5">CopC domain-containing protein</fullName>
    </recommendedName>
</protein>
<keyword evidence="1" id="KW-0472">Membrane</keyword>
<organism evidence="3 4">
    <name type="scientific">Amycolatopsis albispora</name>
    <dbReference type="NCBI Taxonomy" id="1804986"/>
    <lineage>
        <taxon>Bacteria</taxon>
        <taxon>Bacillati</taxon>
        <taxon>Actinomycetota</taxon>
        <taxon>Actinomycetes</taxon>
        <taxon>Pseudonocardiales</taxon>
        <taxon>Pseudonocardiaceae</taxon>
        <taxon>Amycolatopsis</taxon>
    </lineage>
</organism>
<feature type="signal peptide" evidence="2">
    <location>
        <begin position="1"/>
        <end position="23"/>
    </location>
</feature>
<accession>A0A344LCJ2</accession>
<dbReference type="Proteomes" id="UP000250434">
    <property type="component" value="Chromosome"/>
</dbReference>
<keyword evidence="4" id="KW-1185">Reference proteome</keyword>
<sequence length="176" mass="19189">MRKLLTLLATIGLLVASAPAASAYEPVNIVHTERVQAGPYGLTVGFSTWPLKAMQSLDFTFIPDGGIADKSGVFAMTNPETGRQGRENPLTRHPRKLDVWGLDIRALSSQGDWKFRFVIDGPAGRGEGELSRLPVLEQPGPPMALSWSISVLPLVGLIGFLAVAWRRTRDRLTERG</sequence>
<keyword evidence="1" id="KW-1133">Transmembrane helix</keyword>